<evidence type="ECO:0000256" key="2">
    <source>
        <dbReference type="ARBA" id="ARBA00022729"/>
    </source>
</evidence>
<dbReference type="InterPro" id="IPR000209">
    <property type="entry name" value="Peptidase_S8/S53_dom"/>
</dbReference>
<evidence type="ECO:0000256" key="1">
    <source>
        <dbReference type="ARBA" id="ARBA00011073"/>
    </source>
</evidence>
<dbReference type="ExpressionAtlas" id="N1QSL9">
    <property type="expression patterns" value="baseline"/>
</dbReference>
<dbReference type="Pfam" id="PF00082">
    <property type="entry name" value="Peptidase_S8"/>
    <property type="match status" value="1"/>
</dbReference>
<feature type="domain" description="Peptidase S8/S53" evidence="4">
    <location>
        <begin position="115"/>
        <end position="195"/>
    </location>
</feature>
<dbReference type="Gene3D" id="3.50.30.30">
    <property type="match status" value="1"/>
</dbReference>
<dbReference type="SUPFAM" id="SSF52743">
    <property type="entry name" value="Subtilisin-like"/>
    <property type="match status" value="1"/>
</dbReference>
<reference evidence="5" key="1">
    <citation type="submission" date="2015-06" db="UniProtKB">
        <authorList>
            <consortium name="EnsemblPlants"/>
        </authorList>
    </citation>
    <scope>IDENTIFICATION</scope>
</reference>
<comment type="similarity">
    <text evidence="1">Belongs to the peptidase S8 family.</text>
</comment>
<dbReference type="PANTHER" id="PTHR10795">
    <property type="entry name" value="PROPROTEIN CONVERTASE SUBTILISIN/KEXIN"/>
    <property type="match status" value="1"/>
</dbReference>
<evidence type="ECO:0000259" key="4">
    <source>
        <dbReference type="Pfam" id="PF00082"/>
    </source>
</evidence>
<dbReference type="EnsemblPlants" id="EMT03135">
    <property type="protein sequence ID" value="EMT03135"/>
    <property type="gene ID" value="F775_23687"/>
</dbReference>
<dbReference type="GO" id="GO:0004252">
    <property type="term" value="F:serine-type endopeptidase activity"/>
    <property type="evidence" value="ECO:0007669"/>
    <property type="project" value="InterPro"/>
</dbReference>
<dbReference type="Gene3D" id="3.40.50.200">
    <property type="entry name" value="Peptidase S8/S53 domain"/>
    <property type="match status" value="2"/>
</dbReference>
<dbReference type="PROSITE" id="PS51257">
    <property type="entry name" value="PROKAR_LIPOPROTEIN"/>
    <property type="match status" value="1"/>
</dbReference>
<organism evidence="5">
    <name type="scientific">Aegilops tauschii</name>
    <name type="common">Tausch's goatgrass</name>
    <name type="synonym">Aegilops squarrosa</name>
    <dbReference type="NCBI Taxonomy" id="37682"/>
    <lineage>
        <taxon>Eukaryota</taxon>
        <taxon>Viridiplantae</taxon>
        <taxon>Streptophyta</taxon>
        <taxon>Embryophyta</taxon>
        <taxon>Tracheophyta</taxon>
        <taxon>Spermatophyta</taxon>
        <taxon>Magnoliopsida</taxon>
        <taxon>Liliopsida</taxon>
        <taxon>Poales</taxon>
        <taxon>Poaceae</taxon>
        <taxon>BOP clade</taxon>
        <taxon>Pooideae</taxon>
        <taxon>Triticodae</taxon>
        <taxon>Triticeae</taxon>
        <taxon>Triticinae</taxon>
        <taxon>Aegilops</taxon>
    </lineage>
</organism>
<name>N1QSL9_AEGTA</name>
<feature type="region of interest" description="Disordered" evidence="3">
    <location>
        <begin position="98"/>
        <end position="121"/>
    </location>
</feature>
<dbReference type="GO" id="GO:0006508">
    <property type="term" value="P:proteolysis"/>
    <property type="evidence" value="ECO:0007669"/>
    <property type="project" value="InterPro"/>
</dbReference>
<dbReference type="InterPro" id="IPR045051">
    <property type="entry name" value="SBT"/>
</dbReference>
<evidence type="ECO:0000313" key="5">
    <source>
        <dbReference type="EnsemblPlants" id="EMT03135"/>
    </source>
</evidence>
<accession>N1QSL9</accession>
<dbReference type="AlphaFoldDB" id="N1QSL9"/>
<evidence type="ECO:0000256" key="3">
    <source>
        <dbReference type="SAM" id="MobiDB-lite"/>
    </source>
</evidence>
<dbReference type="InterPro" id="IPR036852">
    <property type="entry name" value="Peptidase_S8/S53_dom_sf"/>
</dbReference>
<proteinExistence type="inferred from homology"/>
<keyword evidence="2" id="KW-0732">Signal</keyword>
<sequence length="295" mass="31713">MNLRQDEAKVLASINGVASCTRAEFCSPYHKVAGVPGPEPWPGHVAGDELRRWHHCRRNRLWHPAGALELQRYRPEPSPDELEEEVHPRRQGLLRMQRQDRGSTVIHHGRARQDHVPEGRQQPGTYVAATAVGAKVRDAGVGAFARSDASGVAPRVRLSVYRACTNGSCSAATVVAAIEAAVKGGVDVLAEWMGIPVVVSGGNSGPAVSTVNNAEPWVVTVGASTQDRMFPAKLKLGNDDVLTGQSLYKAKAMGTPPAGLVHNQCKHGGDMTPDLVTDKVLVCPCYEIEDFILLV</sequence>
<protein>
    <submittedName>
        <fullName evidence="5">Subtilisin-like protease</fullName>
    </submittedName>
</protein>